<evidence type="ECO:0000256" key="6">
    <source>
        <dbReference type="ARBA" id="ARBA00022884"/>
    </source>
</evidence>
<proteinExistence type="inferred from homology"/>
<dbReference type="EMBL" id="PEVJ01000004">
    <property type="protein sequence ID" value="PIU98673.1"/>
    <property type="molecule type" value="Genomic_DNA"/>
</dbReference>
<dbReference type="FunFam" id="1.10.240.10:FF:000006">
    <property type="entry name" value="Tyrosine--tRNA ligase"/>
    <property type="match status" value="1"/>
</dbReference>
<dbReference type="CDD" id="cd00165">
    <property type="entry name" value="S4"/>
    <property type="match status" value="1"/>
</dbReference>
<dbReference type="Gene3D" id="3.10.290.10">
    <property type="entry name" value="RNA-binding S4 domain"/>
    <property type="match status" value="1"/>
</dbReference>
<dbReference type="GO" id="GO:0005829">
    <property type="term" value="C:cytosol"/>
    <property type="evidence" value="ECO:0007669"/>
    <property type="project" value="TreeGrafter"/>
</dbReference>
<keyword evidence="2" id="KW-0963">Cytoplasm</keyword>
<comment type="caution">
    <text evidence="14">The sequence shown here is derived from an EMBL/GenBank/DDBJ whole genome shotgun (WGS) entry which is preliminary data.</text>
</comment>
<evidence type="ECO:0000256" key="10">
    <source>
        <dbReference type="NCBIfam" id="TIGR00234"/>
    </source>
</evidence>
<dbReference type="PROSITE" id="PS50889">
    <property type="entry name" value="S4"/>
    <property type="match status" value="1"/>
</dbReference>
<evidence type="ECO:0000256" key="8">
    <source>
        <dbReference type="ARBA" id="ARBA00023146"/>
    </source>
</evidence>
<dbReference type="CDD" id="cd00805">
    <property type="entry name" value="TyrRS_core"/>
    <property type="match status" value="1"/>
</dbReference>
<evidence type="ECO:0000313" key="14">
    <source>
        <dbReference type="EMBL" id="PIU98673.1"/>
    </source>
</evidence>
<evidence type="ECO:0000256" key="12">
    <source>
        <dbReference type="RuleBase" id="RU363036"/>
    </source>
</evidence>
<reference evidence="15" key="1">
    <citation type="submission" date="2017-09" db="EMBL/GenBank/DDBJ databases">
        <title>Depth-based differentiation of microbial function through sediment-hosted aquifers and enrichment of novel symbionts in the deep terrestrial subsurface.</title>
        <authorList>
            <person name="Probst A.J."/>
            <person name="Ladd B."/>
            <person name="Jarett J.K."/>
            <person name="Geller-Mcgrath D.E."/>
            <person name="Sieber C.M.K."/>
            <person name="Emerson J.B."/>
            <person name="Anantharaman K."/>
            <person name="Thomas B.C."/>
            <person name="Malmstrom R."/>
            <person name="Stieglmeier M."/>
            <person name="Klingl A."/>
            <person name="Woyke T."/>
            <person name="Ryan C.M."/>
            <person name="Banfield J.F."/>
        </authorList>
    </citation>
    <scope>NUCLEOTIDE SEQUENCE [LARGE SCALE GENOMIC DNA]</scope>
</reference>
<dbReference type="Proteomes" id="UP000228949">
    <property type="component" value="Unassembled WGS sequence"/>
</dbReference>
<name>A0A2M7B6D1_9BACT</name>
<evidence type="ECO:0000256" key="5">
    <source>
        <dbReference type="ARBA" id="ARBA00022840"/>
    </source>
</evidence>
<dbReference type="InterPro" id="IPR002305">
    <property type="entry name" value="aa-tRNA-synth_Ic"/>
</dbReference>
<dbReference type="PANTHER" id="PTHR11766:SF1">
    <property type="entry name" value="TYROSINE--TRNA LIGASE"/>
    <property type="match status" value="1"/>
</dbReference>
<dbReference type="PRINTS" id="PR01040">
    <property type="entry name" value="TRNASYNTHTYR"/>
</dbReference>
<evidence type="ECO:0000313" key="15">
    <source>
        <dbReference type="Proteomes" id="UP000228949"/>
    </source>
</evidence>
<dbReference type="Pfam" id="PF22421">
    <property type="entry name" value="SYY_C-terminal"/>
    <property type="match status" value="1"/>
</dbReference>
<dbReference type="InterPro" id="IPR002307">
    <property type="entry name" value="Tyr-tRNA-ligase"/>
</dbReference>
<dbReference type="PROSITE" id="PS00178">
    <property type="entry name" value="AA_TRNA_LIGASE_I"/>
    <property type="match status" value="1"/>
</dbReference>
<feature type="domain" description="Tyrosine--tRNA ligase SYY-like C-terminal" evidence="13">
    <location>
        <begin position="327"/>
        <end position="396"/>
    </location>
</feature>
<dbReference type="GO" id="GO:0006437">
    <property type="term" value="P:tyrosyl-tRNA aminoacylation"/>
    <property type="evidence" value="ECO:0007669"/>
    <property type="project" value="UniProtKB-UniRule"/>
</dbReference>
<dbReference type="SUPFAM" id="SSF52374">
    <property type="entry name" value="Nucleotidylyl transferase"/>
    <property type="match status" value="1"/>
</dbReference>
<evidence type="ECO:0000256" key="1">
    <source>
        <dbReference type="ARBA" id="ARBA00013160"/>
    </source>
</evidence>
<comment type="similarity">
    <text evidence="12">Belongs to the class-I aminoacyl-tRNA synthetase family.</text>
</comment>
<dbReference type="GO" id="GO:0004831">
    <property type="term" value="F:tyrosine-tRNA ligase activity"/>
    <property type="evidence" value="ECO:0007669"/>
    <property type="project" value="UniProtKB-UniRule"/>
</dbReference>
<dbReference type="GO" id="GO:0005524">
    <property type="term" value="F:ATP binding"/>
    <property type="evidence" value="ECO:0007669"/>
    <property type="project" value="UniProtKB-KW"/>
</dbReference>
<dbReference type="NCBIfam" id="TIGR00234">
    <property type="entry name" value="tyrS"/>
    <property type="match status" value="1"/>
</dbReference>
<gene>
    <name evidence="14" type="ORF">COS61_00090</name>
</gene>
<keyword evidence="6 11" id="KW-0694">RNA-binding</keyword>
<evidence type="ECO:0000256" key="2">
    <source>
        <dbReference type="ARBA" id="ARBA00022490"/>
    </source>
</evidence>
<sequence length="399" mass="45939">MPIETSSQKINELLTRGVEEIIEKESLIRKLKSGKQLRIKLGIDPTTPELHLGNAVVLWKLKEFQDLGHAIIFIIGDFTAQIGDPTDKLSVRKTLAEKEIKTNMKTYQEQAGKIIDLNKAKIVYNNRHLSKMSLPEIYRISRFFTVNQILERDMFKERKNTGKPIWLHEFMYPIFQAYDSMVVKADIEIGGSDQLFNMMMGRQLQPHFNQPPQDIMTMKLLVGTDGKRKMSKSLGNYIGVQESPNEQYGKIMSIPDELIINYFELCSRLPLEETDKIKYNLKNEKLAPRDAKARLAKEIVSLYHGKIAAEKAEKEFDRVFKEKELPTKMSSVVVKEKSLNVLDLLTKVNLISSKSEARRLIEQNGVKIDGETQKNWKKRIEIKKGTVIQVGKRKFVKIS</sequence>
<dbReference type="FunFam" id="3.10.290.10:FF:000022">
    <property type="entry name" value="Tyrosine--tRNA ligase"/>
    <property type="match status" value="1"/>
</dbReference>
<evidence type="ECO:0000256" key="3">
    <source>
        <dbReference type="ARBA" id="ARBA00022598"/>
    </source>
</evidence>
<evidence type="ECO:0000256" key="9">
    <source>
        <dbReference type="ARBA" id="ARBA00048248"/>
    </source>
</evidence>
<dbReference type="EC" id="6.1.1.1" evidence="1 10"/>
<dbReference type="PANTHER" id="PTHR11766">
    <property type="entry name" value="TYROSYL-TRNA SYNTHETASE"/>
    <property type="match status" value="1"/>
</dbReference>
<keyword evidence="7 12" id="KW-0648">Protein biosynthesis</keyword>
<protein>
    <recommendedName>
        <fullName evidence="1 10">Tyrosine--tRNA ligase</fullName>
        <ecNumber evidence="1 10">6.1.1.1</ecNumber>
    </recommendedName>
</protein>
<evidence type="ECO:0000256" key="7">
    <source>
        <dbReference type="ARBA" id="ARBA00022917"/>
    </source>
</evidence>
<dbReference type="AlphaFoldDB" id="A0A2M7B6D1"/>
<keyword evidence="3 12" id="KW-0436">Ligase</keyword>
<dbReference type="Pfam" id="PF00579">
    <property type="entry name" value="tRNA-synt_1b"/>
    <property type="match status" value="1"/>
</dbReference>
<keyword evidence="4 12" id="KW-0547">Nucleotide-binding</keyword>
<dbReference type="Gene3D" id="3.40.50.620">
    <property type="entry name" value="HUPs"/>
    <property type="match status" value="1"/>
</dbReference>
<dbReference type="SUPFAM" id="SSF55174">
    <property type="entry name" value="Alpha-L RNA-binding motif"/>
    <property type="match status" value="1"/>
</dbReference>
<accession>A0A2M7B6D1</accession>
<comment type="catalytic activity">
    <reaction evidence="9">
        <text>tRNA(Tyr) + L-tyrosine + ATP = L-tyrosyl-tRNA(Tyr) + AMP + diphosphate + H(+)</text>
        <dbReference type="Rhea" id="RHEA:10220"/>
        <dbReference type="Rhea" id="RHEA-COMP:9706"/>
        <dbReference type="Rhea" id="RHEA-COMP:9707"/>
        <dbReference type="ChEBI" id="CHEBI:15378"/>
        <dbReference type="ChEBI" id="CHEBI:30616"/>
        <dbReference type="ChEBI" id="CHEBI:33019"/>
        <dbReference type="ChEBI" id="CHEBI:58315"/>
        <dbReference type="ChEBI" id="CHEBI:78442"/>
        <dbReference type="ChEBI" id="CHEBI:78536"/>
        <dbReference type="ChEBI" id="CHEBI:456215"/>
        <dbReference type="EC" id="6.1.1.1"/>
    </reaction>
</comment>
<dbReference type="InterPro" id="IPR054608">
    <property type="entry name" value="SYY-like_C"/>
</dbReference>
<evidence type="ECO:0000256" key="4">
    <source>
        <dbReference type="ARBA" id="ARBA00022741"/>
    </source>
</evidence>
<dbReference type="GO" id="GO:0003723">
    <property type="term" value="F:RNA binding"/>
    <property type="evidence" value="ECO:0007669"/>
    <property type="project" value="UniProtKB-KW"/>
</dbReference>
<dbReference type="InterPro" id="IPR014729">
    <property type="entry name" value="Rossmann-like_a/b/a_fold"/>
</dbReference>
<dbReference type="InterPro" id="IPR036986">
    <property type="entry name" value="S4_RNA-bd_sf"/>
</dbReference>
<dbReference type="InterPro" id="IPR024088">
    <property type="entry name" value="Tyr-tRNA-ligase_bac-type"/>
</dbReference>
<organism evidence="14 15">
    <name type="scientific">Candidatus Wolfebacteria bacterium CG03_land_8_20_14_0_80_40_12</name>
    <dbReference type="NCBI Taxonomy" id="1975069"/>
    <lineage>
        <taxon>Bacteria</taxon>
        <taxon>Candidatus Wolfeibacteriota</taxon>
    </lineage>
</organism>
<keyword evidence="8 12" id="KW-0030">Aminoacyl-tRNA synthetase</keyword>
<dbReference type="Gene3D" id="1.10.240.10">
    <property type="entry name" value="Tyrosyl-Transfer RNA Synthetase"/>
    <property type="match status" value="1"/>
</dbReference>
<keyword evidence="5 12" id="KW-0067">ATP-binding</keyword>
<evidence type="ECO:0000256" key="11">
    <source>
        <dbReference type="PROSITE-ProRule" id="PRU00182"/>
    </source>
</evidence>
<dbReference type="InterPro" id="IPR001412">
    <property type="entry name" value="aa-tRNA-synth_I_CS"/>
</dbReference>
<evidence type="ECO:0000259" key="13">
    <source>
        <dbReference type="Pfam" id="PF22421"/>
    </source>
</evidence>